<sequence>MVKVKVRKKVVSHSQYNMWRACPLEWKLSAVDKLAKSEDTIHNIFGSAMHDTVQEWLDVVFNRSMLVARTMDLSDILKERLKFRFQKSIVEQNGRKIFVTDKETLVEFYHDGVAILNWLQLNVEKFFNVVEWKLEAVEERLNVPIRPNVSFRGYLDIVLRHKLTGAIRIIDLKTSTKGWNKWVKDDKSKTDQLLLYKKFYAEKYNLPEDAITIDFYILKRKLPEESDWPIPRVSKFCPAHGKPSMNQMSKRFQDFVDACFDEKGNHITNQKATPSKSSCRFCPYNQTEHCSVGVREKI</sequence>
<organism evidence="2">
    <name type="scientific">marine sediment metagenome</name>
    <dbReference type="NCBI Taxonomy" id="412755"/>
    <lineage>
        <taxon>unclassified sequences</taxon>
        <taxon>metagenomes</taxon>
        <taxon>ecological metagenomes</taxon>
    </lineage>
</organism>
<dbReference type="AlphaFoldDB" id="A0A0F9P3V1"/>
<dbReference type="Pfam" id="PF12705">
    <property type="entry name" value="PDDEXK_1"/>
    <property type="match status" value="1"/>
</dbReference>
<dbReference type="Gene3D" id="3.90.320.10">
    <property type="match status" value="1"/>
</dbReference>
<dbReference type="InterPro" id="IPR011604">
    <property type="entry name" value="PDDEXK-like_dom_sf"/>
</dbReference>
<evidence type="ECO:0000313" key="2">
    <source>
        <dbReference type="EMBL" id="KKN26500.1"/>
    </source>
</evidence>
<dbReference type="EMBL" id="LAZR01002714">
    <property type="protein sequence ID" value="KKN26500.1"/>
    <property type="molecule type" value="Genomic_DNA"/>
</dbReference>
<comment type="caution">
    <text evidence="2">The sequence shown here is derived from an EMBL/GenBank/DDBJ whole genome shotgun (WGS) entry which is preliminary data.</text>
</comment>
<reference evidence="2" key="1">
    <citation type="journal article" date="2015" name="Nature">
        <title>Complex archaea that bridge the gap between prokaryotes and eukaryotes.</title>
        <authorList>
            <person name="Spang A."/>
            <person name="Saw J.H."/>
            <person name="Jorgensen S.L."/>
            <person name="Zaremba-Niedzwiedzka K."/>
            <person name="Martijn J."/>
            <person name="Lind A.E."/>
            <person name="van Eijk R."/>
            <person name="Schleper C."/>
            <person name="Guy L."/>
            <person name="Ettema T.J."/>
        </authorList>
    </citation>
    <scope>NUCLEOTIDE SEQUENCE</scope>
</reference>
<dbReference type="InterPro" id="IPR038726">
    <property type="entry name" value="PDDEXK_AddAB-type"/>
</dbReference>
<feature type="domain" description="PD-(D/E)XK endonuclease-like" evidence="1">
    <location>
        <begin position="11"/>
        <end position="286"/>
    </location>
</feature>
<accession>A0A0F9P3V1</accession>
<evidence type="ECO:0000259" key="1">
    <source>
        <dbReference type="Pfam" id="PF12705"/>
    </source>
</evidence>
<gene>
    <name evidence="2" type="ORF">LCGC14_0874160</name>
</gene>
<protein>
    <recommendedName>
        <fullName evidence="1">PD-(D/E)XK endonuclease-like domain-containing protein</fullName>
    </recommendedName>
</protein>
<proteinExistence type="predicted"/>
<name>A0A0F9P3V1_9ZZZZ</name>